<dbReference type="PANTHER" id="PTHR43851">
    <property type="match status" value="1"/>
</dbReference>
<organism evidence="6 7">
    <name type="scientific">Gordonia hirsuta DSM 44140 = NBRC 16056</name>
    <dbReference type="NCBI Taxonomy" id="1121927"/>
    <lineage>
        <taxon>Bacteria</taxon>
        <taxon>Bacillati</taxon>
        <taxon>Actinomycetota</taxon>
        <taxon>Actinomycetes</taxon>
        <taxon>Mycobacteriales</taxon>
        <taxon>Gordoniaceae</taxon>
        <taxon>Gordonia</taxon>
    </lineage>
</organism>
<dbReference type="GO" id="GO:0006744">
    <property type="term" value="P:ubiquinone biosynthetic process"/>
    <property type="evidence" value="ECO:0007669"/>
    <property type="project" value="TreeGrafter"/>
</dbReference>
<dbReference type="GO" id="GO:0016740">
    <property type="term" value="F:transferase activity"/>
    <property type="evidence" value="ECO:0007669"/>
    <property type="project" value="UniProtKB-KW"/>
</dbReference>
<dbReference type="GO" id="GO:0005524">
    <property type="term" value="F:ATP binding"/>
    <property type="evidence" value="ECO:0007669"/>
    <property type="project" value="UniProtKB-KW"/>
</dbReference>
<comment type="similarity">
    <text evidence="1">Belongs to the protein kinase superfamily. ADCK protein kinase family.</text>
</comment>
<evidence type="ECO:0000313" key="7">
    <source>
        <dbReference type="Proteomes" id="UP000053405"/>
    </source>
</evidence>
<dbReference type="eggNOG" id="COG0661">
    <property type="taxonomic scope" value="Bacteria"/>
</dbReference>
<evidence type="ECO:0000256" key="2">
    <source>
        <dbReference type="ARBA" id="ARBA00022679"/>
    </source>
</evidence>
<evidence type="ECO:0000256" key="1">
    <source>
        <dbReference type="ARBA" id="ARBA00009670"/>
    </source>
</evidence>
<dbReference type="CDD" id="cd13970">
    <property type="entry name" value="ABC1_ADCK3"/>
    <property type="match status" value="1"/>
</dbReference>
<accession>L7LDJ1</accession>
<dbReference type="InterPro" id="IPR004147">
    <property type="entry name" value="ABC1_dom"/>
</dbReference>
<sequence length="466" mass="52152">MEVIPVGRESGKLSTSRVSRGGAVARVAVGQISRSVGTQVSSLGQPRDVRRSRSEQSAIAAAEQLVNVLGSMKGGAAKIGQMLSMVDMSSLPRAYREPFQERLSSLCDAVPEVEFRQMRREMETSLGARLSVVFSDFDPDPVGSASIGQVYRATLRDGRDVAVKVKYPGIDQAVRADIKNLTAFLWFWRRVLPTVSTKAFIREVRDALENELAYETEAVNQHRVARMYRDHPFAYVPDSLAEYSSSNVLVTEWCDGVRFDPAGERDQAERDRLGEILFRFYVGGIYRNREFCADPHLGNVLLRGDGTVGFIDFGAYKFMSPAEIAVEKDVWRAAVDNDAQRLSNSLSEHGLITPDWSPDPALLVEYAAHAYGWQTRDEVTNVRGVEEAIFQMFDPRAEEFGDFRRYLFPPAHLASRRVDLFTTTMLRGLDASANWYAISAEWMADADPATELGHGEKEWADSRRGR</sequence>
<comment type="caution">
    <text evidence="6">The sequence shown here is derived from an EMBL/GenBank/DDBJ whole genome shotgun (WGS) entry which is preliminary data.</text>
</comment>
<feature type="domain" description="ABC1 atypical kinase-like" evidence="5">
    <location>
        <begin position="106"/>
        <end position="344"/>
    </location>
</feature>
<keyword evidence="7" id="KW-1185">Reference proteome</keyword>
<dbReference type="STRING" id="1121927.GOHSU_30_00320"/>
<name>L7LDJ1_9ACTN</name>
<dbReference type="AlphaFoldDB" id="L7LDJ1"/>
<evidence type="ECO:0000259" key="5">
    <source>
        <dbReference type="Pfam" id="PF03109"/>
    </source>
</evidence>
<dbReference type="Pfam" id="PF03109">
    <property type="entry name" value="ABC1"/>
    <property type="match status" value="1"/>
</dbReference>
<gene>
    <name evidence="6" type="ORF">GOHSU_30_00320</name>
</gene>
<evidence type="ECO:0000256" key="3">
    <source>
        <dbReference type="ARBA" id="ARBA00022741"/>
    </source>
</evidence>
<evidence type="ECO:0000313" key="6">
    <source>
        <dbReference type="EMBL" id="GAC58108.1"/>
    </source>
</evidence>
<protein>
    <recommendedName>
        <fullName evidence="5">ABC1 atypical kinase-like domain-containing protein</fullName>
    </recommendedName>
</protein>
<keyword evidence="3" id="KW-0547">Nucleotide-binding</keyword>
<dbReference type="SUPFAM" id="SSF56112">
    <property type="entry name" value="Protein kinase-like (PK-like)"/>
    <property type="match status" value="1"/>
</dbReference>
<dbReference type="PANTHER" id="PTHR43851:SF3">
    <property type="entry name" value="COENZYME Q8"/>
    <property type="match status" value="1"/>
</dbReference>
<keyword evidence="2" id="KW-0808">Transferase</keyword>
<evidence type="ECO:0000256" key="4">
    <source>
        <dbReference type="ARBA" id="ARBA00022840"/>
    </source>
</evidence>
<dbReference type="InterPro" id="IPR011009">
    <property type="entry name" value="Kinase-like_dom_sf"/>
</dbReference>
<proteinExistence type="inferred from homology"/>
<dbReference type="EMBL" id="BANT01000030">
    <property type="protein sequence ID" value="GAC58108.1"/>
    <property type="molecule type" value="Genomic_DNA"/>
</dbReference>
<dbReference type="InterPro" id="IPR034646">
    <property type="entry name" value="ADCK3_dom"/>
</dbReference>
<keyword evidence="4" id="KW-0067">ATP-binding</keyword>
<dbReference type="Proteomes" id="UP000053405">
    <property type="component" value="Unassembled WGS sequence"/>
</dbReference>
<reference evidence="6 7" key="1">
    <citation type="submission" date="2012-12" db="EMBL/GenBank/DDBJ databases">
        <title>Whole genome shotgun sequence of Gordonia hirsuta NBRC 16056.</title>
        <authorList>
            <person name="Isaki-Nakamura S."/>
            <person name="Hosoyama A."/>
            <person name="Tsuchikane K."/>
            <person name="Katsumata H."/>
            <person name="Baba S."/>
            <person name="Yamazaki S."/>
            <person name="Fujita N."/>
        </authorList>
    </citation>
    <scope>NUCLEOTIDE SEQUENCE [LARGE SCALE GENOMIC DNA]</scope>
    <source>
        <strain evidence="6 7">NBRC 16056</strain>
    </source>
</reference>
<dbReference type="InterPro" id="IPR051409">
    <property type="entry name" value="Atypical_kinase_ADCK"/>
</dbReference>